<organism evidence="1 2">
    <name type="scientific">Glossina pallidipes</name>
    <name type="common">Tsetse fly</name>
    <dbReference type="NCBI Taxonomy" id="7398"/>
    <lineage>
        <taxon>Eukaryota</taxon>
        <taxon>Metazoa</taxon>
        <taxon>Ecdysozoa</taxon>
        <taxon>Arthropoda</taxon>
        <taxon>Hexapoda</taxon>
        <taxon>Insecta</taxon>
        <taxon>Pterygota</taxon>
        <taxon>Neoptera</taxon>
        <taxon>Endopterygota</taxon>
        <taxon>Diptera</taxon>
        <taxon>Brachycera</taxon>
        <taxon>Muscomorpha</taxon>
        <taxon>Hippoboscoidea</taxon>
        <taxon>Glossinidae</taxon>
        <taxon>Glossina</taxon>
    </lineage>
</organism>
<evidence type="ECO:0000313" key="2">
    <source>
        <dbReference type="Proteomes" id="UP000092445"/>
    </source>
</evidence>
<reference evidence="2" key="1">
    <citation type="submission" date="2014-03" db="EMBL/GenBank/DDBJ databases">
        <authorList>
            <person name="Aksoy S."/>
            <person name="Warren W."/>
            <person name="Wilson R.K."/>
        </authorList>
    </citation>
    <scope>NUCLEOTIDE SEQUENCE [LARGE SCALE GENOMIC DNA]</scope>
    <source>
        <strain evidence="2">IAEA</strain>
    </source>
</reference>
<dbReference type="VEuPathDB" id="VectorBase:GPAI018840"/>
<accession>A0A1A9ZM27</accession>
<dbReference type="Proteomes" id="UP000092445">
    <property type="component" value="Unassembled WGS sequence"/>
</dbReference>
<name>A0A1A9ZM27_GLOPL</name>
<keyword evidence="2" id="KW-1185">Reference proteome</keyword>
<protein>
    <submittedName>
        <fullName evidence="1">Uncharacterized protein</fullName>
    </submittedName>
</protein>
<evidence type="ECO:0000313" key="1">
    <source>
        <dbReference type="EnsemblMetazoa" id="GPAI018840-PA"/>
    </source>
</evidence>
<reference evidence="1" key="2">
    <citation type="submission" date="2020-05" db="UniProtKB">
        <authorList>
            <consortium name="EnsemblMetazoa"/>
        </authorList>
    </citation>
    <scope>IDENTIFICATION</scope>
    <source>
        <strain evidence="1">IAEA</strain>
    </source>
</reference>
<dbReference type="AlphaFoldDB" id="A0A1A9ZM27"/>
<proteinExistence type="predicted"/>
<sequence>MPNKDCSKTRRILKRKNSNTSSIASQLLQGKYTSCNALDPRFNEDSLVVTATTDATVDALVNEGPAIDVVTRHEEDVVKLGALFNLPFSKFLRFVPAELWPLELEHQRAAVVNQPQTPNSSEQHEH</sequence>
<dbReference type="EnsemblMetazoa" id="GPAI018840-RA">
    <property type="protein sequence ID" value="GPAI018840-PA"/>
    <property type="gene ID" value="GPAI018840"/>
</dbReference>